<dbReference type="AlphaFoldDB" id="A0A165KW33"/>
<dbReference type="GO" id="GO:0000502">
    <property type="term" value="C:proteasome complex"/>
    <property type="evidence" value="ECO:0007669"/>
    <property type="project" value="UniProtKB-KW"/>
</dbReference>
<evidence type="ECO:0000256" key="4">
    <source>
        <dbReference type="ARBA" id="ARBA00038321"/>
    </source>
</evidence>
<gene>
    <name evidence="6" type="ORF">DAEQUDRAFT_101013</name>
</gene>
<evidence type="ECO:0000256" key="3">
    <source>
        <dbReference type="ARBA" id="ARBA00022942"/>
    </source>
</evidence>
<reference evidence="6 7" key="1">
    <citation type="journal article" date="2016" name="Mol. Biol. Evol.">
        <title>Comparative Genomics of Early-Diverging Mushroom-Forming Fungi Provides Insights into the Origins of Lignocellulose Decay Capabilities.</title>
        <authorList>
            <person name="Nagy L.G."/>
            <person name="Riley R."/>
            <person name="Tritt A."/>
            <person name="Adam C."/>
            <person name="Daum C."/>
            <person name="Floudas D."/>
            <person name="Sun H."/>
            <person name="Yadav J.S."/>
            <person name="Pangilinan J."/>
            <person name="Larsson K.H."/>
            <person name="Matsuura K."/>
            <person name="Barry K."/>
            <person name="Labutti K."/>
            <person name="Kuo R."/>
            <person name="Ohm R.A."/>
            <person name="Bhattacharya S.S."/>
            <person name="Shirouzu T."/>
            <person name="Yoshinaga Y."/>
            <person name="Martin F.M."/>
            <person name="Grigoriev I.V."/>
            <person name="Hibbett D.S."/>
        </authorList>
    </citation>
    <scope>NUCLEOTIDE SEQUENCE [LARGE SCALE GENOMIC DNA]</scope>
    <source>
        <strain evidence="6 7">L-15889</strain>
    </source>
</reference>
<dbReference type="Proteomes" id="UP000076727">
    <property type="component" value="Unassembled WGS sequence"/>
</dbReference>
<dbReference type="PROSITE" id="PS00678">
    <property type="entry name" value="WD_REPEATS_1"/>
    <property type="match status" value="1"/>
</dbReference>
<keyword evidence="1 5" id="KW-0853">WD repeat</keyword>
<keyword evidence="3" id="KW-0647">Proteasome</keyword>
<evidence type="ECO:0000256" key="2">
    <source>
        <dbReference type="ARBA" id="ARBA00022737"/>
    </source>
</evidence>
<keyword evidence="2" id="KW-0677">Repeat</keyword>
<dbReference type="PROSITE" id="PS50294">
    <property type="entry name" value="WD_REPEATS_REGION"/>
    <property type="match status" value="1"/>
</dbReference>
<comment type="similarity">
    <text evidence="4">Belongs to the WD repeat PAAF1/RPN14 family.</text>
</comment>
<organism evidence="6 7">
    <name type="scientific">Daedalea quercina L-15889</name>
    <dbReference type="NCBI Taxonomy" id="1314783"/>
    <lineage>
        <taxon>Eukaryota</taxon>
        <taxon>Fungi</taxon>
        <taxon>Dikarya</taxon>
        <taxon>Basidiomycota</taxon>
        <taxon>Agaricomycotina</taxon>
        <taxon>Agaricomycetes</taxon>
        <taxon>Polyporales</taxon>
        <taxon>Fomitopsis</taxon>
    </lineage>
</organism>
<evidence type="ECO:0000313" key="6">
    <source>
        <dbReference type="EMBL" id="KZT63658.1"/>
    </source>
</evidence>
<dbReference type="OrthoDB" id="10257301at2759"/>
<dbReference type="InterPro" id="IPR015943">
    <property type="entry name" value="WD40/YVTN_repeat-like_dom_sf"/>
</dbReference>
<dbReference type="InterPro" id="IPR036322">
    <property type="entry name" value="WD40_repeat_dom_sf"/>
</dbReference>
<sequence>MDSEPLVLPICTVQPDFLSVIADIRGGLVPEETFWLSCYKSGEPSVHGKVYATLDEVNRDSVRYDGRDGVQLLHSGEALYSASCASLQILPTRLAMPTKAYSENEGRKATKITAFDVSPDGSQFATGHMDGSVHISQTLQSRPIESCRPHVSTVTSLRFFPSSRVLLTASSDFSLSILPAAPSDDPSAASVPITPARRFYGHTRGITSTAIVSKGRNLLSSANDGTVRLWDVPSESQIRTIDSSNGSCVPVLAISIGEETLQTDANTAEETEAGVDPREVDTEDKVVFAALQDGTFEALDLRTKRSVFQSQAPPGRGKNILQAITYAPTENLVATGSTNGVVSVYDTRVLSTPLTTFKRNTASIEDLAFVPLDPSSFVTDSGAGARAGVGDGSGVGLAIATEDGLPYVADVRPEGPGVRAELIGSDCDAVRAVRVVQIQEPEVWTAADDGAVRRYRVRSYDVNRKRRIGEVRVTILTTILTTIPPPEALQRSEAVQSTRRFSLLICVAGTPLYCLRQPRVCFA</sequence>
<dbReference type="Pfam" id="PF00400">
    <property type="entry name" value="WD40"/>
    <property type="match status" value="3"/>
</dbReference>
<feature type="repeat" description="WD" evidence="5">
    <location>
        <begin position="199"/>
        <end position="240"/>
    </location>
</feature>
<dbReference type="EMBL" id="KV429166">
    <property type="protein sequence ID" value="KZT63658.1"/>
    <property type="molecule type" value="Genomic_DNA"/>
</dbReference>
<dbReference type="SMART" id="SM00320">
    <property type="entry name" value="WD40"/>
    <property type="match status" value="5"/>
</dbReference>
<dbReference type="InterPro" id="IPR001680">
    <property type="entry name" value="WD40_rpt"/>
</dbReference>
<dbReference type="PANTHER" id="PTHR19857">
    <property type="entry name" value="MITOCHONDRIAL DIVISION PROTEIN 1-RELATED"/>
    <property type="match status" value="1"/>
</dbReference>
<evidence type="ECO:0000256" key="5">
    <source>
        <dbReference type="PROSITE-ProRule" id="PRU00221"/>
    </source>
</evidence>
<dbReference type="Gene3D" id="2.130.10.10">
    <property type="entry name" value="YVTN repeat-like/Quinoprotein amine dehydrogenase"/>
    <property type="match status" value="2"/>
</dbReference>
<proteinExistence type="inferred from homology"/>
<dbReference type="PROSITE" id="PS50082">
    <property type="entry name" value="WD_REPEATS_2"/>
    <property type="match status" value="1"/>
</dbReference>
<keyword evidence="7" id="KW-1185">Reference proteome</keyword>
<dbReference type="SUPFAM" id="SSF50978">
    <property type="entry name" value="WD40 repeat-like"/>
    <property type="match status" value="1"/>
</dbReference>
<evidence type="ECO:0000256" key="1">
    <source>
        <dbReference type="ARBA" id="ARBA00022574"/>
    </source>
</evidence>
<name>A0A165KW33_9APHY</name>
<protein>
    <submittedName>
        <fullName evidence="6">WD40 repeat-like protein</fullName>
    </submittedName>
</protein>
<evidence type="ECO:0000313" key="7">
    <source>
        <dbReference type="Proteomes" id="UP000076727"/>
    </source>
</evidence>
<dbReference type="PANTHER" id="PTHR19857:SF19">
    <property type="entry name" value="26S PROTEASOME REGULATORY SUBUNIT RPN14"/>
    <property type="match status" value="1"/>
</dbReference>
<dbReference type="STRING" id="1314783.A0A165KW33"/>
<dbReference type="InterPro" id="IPR019775">
    <property type="entry name" value="WD40_repeat_CS"/>
</dbReference>
<dbReference type="InterPro" id="IPR051179">
    <property type="entry name" value="WD_repeat_multifunction"/>
</dbReference>
<accession>A0A165KW33</accession>